<evidence type="ECO:0000313" key="3">
    <source>
        <dbReference type="EMBL" id="OMO60573.1"/>
    </source>
</evidence>
<dbReference type="OrthoDB" id="994333at2759"/>
<organism evidence="3 4">
    <name type="scientific">Corchorus olitorius</name>
    <dbReference type="NCBI Taxonomy" id="93759"/>
    <lineage>
        <taxon>Eukaryota</taxon>
        <taxon>Viridiplantae</taxon>
        <taxon>Streptophyta</taxon>
        <taxon>Embryophyta</taxon>
        <taxon>Tracheophyta</taxon>
        <taxon>Spermatophyta</taxon>
        <taxon>Magnoliopsida</taxon>
        <taxon>eudicotyledons</taxon>
        <taxon>Gunneridae</taxon>
        <taxon>Pentapetalae</taxon>
        <taxon>rosids</taxon>
        <taxon>malvids</taxon>
        <taxon>Malvales</taxon>
        <taxon>Malvaceae</taxon>
        <taxon>Grewioideae</taxon>
        <taxon>Apeibeae</taxon>
        <taxon>Corchorus</taxon>
    </lineage>
</organism>
<proteinExistence type="predicted"/>
<dbReference type="Pfam" id="PF14111">
    <property type="entry name" value="DUF4283"/>
    <property type="match status" value="1"/>
</dbReference>
<dbReference type="STRING" id="93759.A0A1R3GR55"/>
<keyword evidence="4" id="KW-1185">Reference proteome</keyword>
<dbReference type="Proteomes" id="UP000187203">
    <property type="component" value="Unassembled WGS sequence"/>
</dbReference>
<name>A0A1R3GR55_9ROSI</name>
<dbReference type="InterPro" id="IPR025558">
    <property type="entry name" value="DUF4283"/>
</dbReference>
<dbReference type="InterPro" id="IPR040256">
    <property type="entry name" value="At4g02000-like"/>
</dbReference>
<reference evidence="4" key="1">
    <citation type="submission" date="2013-09" db="EMBL/GenBank/DDBJ databases">
        <title>Corchorus olitorius genome sequencing.</title>
        <authorList>
            <person name="Alam M."/>
            <person name="Haque M.S."/>
            <person name="Islam M.S."/>
            <person name="Emdad E.M."/>
            <person name="Islam M.M."/>
            <person name="Ahmed B."/>
            <person name="Halim A."/>
            <person name="Hossen Q.M.M."/>
            <person name="Hossain M.Z."/>
            <person name="Ahmed R."/>
            <person name="Khan M.M."/>
            <person name="Islam R."/>
            <person name="Rashid M.M."/>
            <person name="Khan S.A."/>
            <person name="Rahman M.S."/>
            <person name="Alam M."/>
            <person name="Yahiya A.S."/>
            <person name="Khan M.S."/>
            <person name="Azam M.S."/>
            <person name="Haque T."/>
            <person name="Lashkar M.Z.H."/>
            <person name="Akhand A.I."/>
            <person name="Morshed G."/>
            <person name="Roy S."/>
            <person name="Uddin K.S."/>
            <person name="Rabeya T."/>
            <person name="Hossain A.S."/>
            <person name="Chowdhury A."/>
            <person name="Snigdha A.R."/>
            <person name="Mortoza M.S."/>
            <person name="Matin S.A."/>
            <person name="Hoque S.M.E."/>
            <person name="Islam M.K."/>
            <person name="Roy D.K."/>
            <person name="Haider R."/>
            <person name="Moosa M.M."/>
            <person name="Elias S.M."/>
            <person name="Hasan A.M."/>
            <person name="Jahan S."/>
            <person name="Shafiuddin M."/>
            <person name="Mahmood N."/>
            <person name="Shommy N.S."/>
        </authorList>
    </citation>
    <scope>NUCLEOTIDE SEQUENCE [LARGE SCALE GENOMIC DNA]</scope>
    <source>
        <strain evidence="4">cv. O-4</strain>
    </source>
</reference>
<feature type="domain" description="DUF4283" evidence="2">
    <location>
        <begin position="23"/>
        <end position="101"/>
    </location>
</feature>
<feature type="compositionally biased region" description="Polar residues" evidence="1">
    <location>
        <begin position="209"/>
        <end position="233"/>
    </location>
</feature>
<protein>
    <recommendedName>
        <fullName evidence="2">DUF4283 domain-containing protein</fullName>
    </recommendedName>
</protein>
<feature type="region of interest" description="Disordered" evidence="1">
    <location>
        <begin position="202"/>
        <end position="233"/>
    </location>
</feature>
<accession>A0A1R3GR55</accession>
<dbReference type="PANTHER" id="PTHR31286:SF99">
    <property type="entry name" value="DUF4283 DOMAIN-CONTAINING PROTEIN"/>
    <property type="match status" value="1"/>
</dbReference>
<evidence type="ECO:0000313" key="4">
    <source>
        <dbReference type="Proteomes" id="UP000187203"/>
    </source>
</evidence>
<evidence type="ECO:0000256" key="1">
    <source>
        <dbReference type="SAM" id="MobiDB-lite"/>
    </source>
</evidence>
<dbReference type="PANTHER" id="PTHR31286">
    <property type="entry name" value="GLYCINE-RICH CELL WALL STRUCTURAL PROTEIN 1.8-LIKE"/>
    <property type="match status" value="1"/>
</dbReference>
<gene>
    <name evidence="3" type="ORF">COLO4_33809</name>
</gene>
<evidence type="ECO:0000259" key="2">
    <source>
        <dbReference type="Pfam" id="PF14111"/>
    </source>
</evidence>
<comment type="caution">
    <text evidence="3">The sequence shown here is derived from an EMBL/GenBank/DDBJ whole genome shotgun (WGS) entry which is preliminary data.</text>
</comment>
<dbReference type="EMBL" id="AWUE01021875">
    <property type="protein sequence ID" value="OMO60573.1"/>
    <property type="molecule type" value="Genomic_DNA"/>
</dbReference>
<sequence length="292" mass="32743">MTGEDSLSLRLSNEERNRIRRFWRNSSILKLIGGSLKFSNLQIRLKRLWKIQSAFQVSDLGNGFFIARFQSPAEYYITLAGGPWFLNDCYLSVQRWVQNFRASANQLPTKIAVWIQLPELPVEYYDTLVLQQIGSLIGTSIKIDAHTSSNSRSQYARICVEVEIGKSLPKNIRIEGSSQPIGYDLKTALCLSCGQIGHKRKNYPLTPDPVTSSAKESQIPTAKTSSENDWPNLEDTTNTSLVAMSLTSVVSPHDSNHRLPPTTLDVVEILESTTASDDMIVSPAVRVYHRLI</sequence>
<dbReference type="AlphaFoldDB" id="A0A1R3GR55"/>